<dbReference type="HAMAP" id="MF_01457">
    <property type="entry name" value="YcgR"/>
    <property type="match status" value="1"/>
</dbReference>
<comment type="function">
    <text evidence="4">Acts as a flagellar brake, regulating swimming and swarming in a bis-(3'-5') cyclic diguanylic acid (c-di-GMP)-dependent manner. Binds 1 c-di-GMP dimer per subunit. Increasing levels of c-di-GMP lead to decreased motility.</text>
</comment>
<evidence type="ECO:0000313" key="8">
    <source>
        <dbReference type="Proteomes" id="UP001548590"/>
    </source>
</evidence>
<keyword evidence="7" id="KW-0966">Cell projection</keyword>
<keyword evidence="1 4" id="KW-0973">c-di-GMP</keyword>
<protein>
    <recommendedName>
        <fullName evidence="4">Flagellar brake protein YcgR</fullName>
    </recommendedName>
    <alternativeName>
        <fullName evidence="4">Cyclic di-GMP binding protein YcgR</fullName>
    </alternativeName>
</protein>
<comment type="subunit">
    <text evidence="4">Monomer. Interacts with the flagellar basal bodies.</text>
</comment>
<keyword evidence="7" id="KW-0282">Flagellum</keyword>
<comment type="similarity">
    <text evidence="4">Belongs to the YcgR family.</text>
</comment>
<gene>
    <name evidence="4" type="primary">ycgR</name>
    <name evidence="7" type="ORF">ABVT11_00310</name>
</gene>
<evidence type="ECO:0000256" key="2">
    <source>
        <dbReference type="ARBA" id="ARBA00022741"/>
    </source>
</evidence>
<feature type="domain" description="Type III secretion system flagellar brake protein YcgR PilZN" evidence="6">
    <location>
        <begin position="22"/>
        <end position="128"/>
    </location>
</feature>
<keyword evidence="8" id="KW-1185">Reference proteome</keyword>
<evidence type="ECO:0000259" key="5">
    <source>
        <dbReference type="Pfam" id="PF07238"/>
    </source>
</evidence>
<evidence type="ECO:0000256" key="1">
    <source>
        <dbReference type="ARBA" id="ARBA00022636"/>
    </source>
</evidence>
<dbReference type="InterPro" id="IPR012349">
    <property type="entry name" value="Split_barrel_FMN-bd"/>
</dbReference>
<accession>A0ABV2CK23</accession>
<evidence type="ECO:0000256" key="4">
    <source>
        <dbReference type="HAMAP-Rule" id="MF_01457"/>
    </source>
</evidence>
<evidence type="ECO:0000259" key="6">
    <source>
        <dbReference type="Pfam" id="PF07317"/>
    </source>
</evidence>
<sequence>MTTSPGQAPALELLAADHYSQYLIRETREIAYVLRQVASHRAMITAYFGKTGEFLLTSVLEITADNRHILLDLGKDSELIGKAMSEGQLLCATQIEKVKIQFVLEQIELTDHEGFPAIRAPLPGLLLRLQRREYYRLAAGTLDSLNCHIPLPGGRMINARVLDISGGGIAIIAPPEGNSLEADKVFDNCRLDLPDSAPVIVSLHVRNIFRMKTRGGQEVMRVGCQLLNLPAAASNQIQRYILKAERERNQYRN</sequence>
<name>A0ABV2CK23_9RHOO</name>
<dbReference type="InterPro" id="IPR023787">
    <property type="entry name" value="T3SS_YcgR"/>
</dbReference>
<evidence type="ECO:0000313" key="7">
    <source>
        <dbReference type="EMBL" id="MET1488249.1"/>
    </source>
</evidence>
<reference evidence="7 8" key="1">
    <citation type="submission" date="2024-07" db="EMBL/GenBank/DDBJ databases">
        <title>Uliginosibacterium paludis KCTC:42655.</title>
        <authorList>
            <person name="Kim M.K."/>
        </authorList>
    </citation>
    <scope>NUCLEOTIDE SEQUENCE [LARGE SCALE GENOMIC DNA]</scope>
    <source>
        <strain evidence="7 8">KCTC 42655</strain>
    </source>
</reference>
<dbReference type="EMBL" id="JBEWLZ010000001">
    <property type="protein sequence ID" value="MET1488249.1"/>
    <property type="molecule type" value="Genomic_DNA"/>
</dbReference>
<comment type="subcellular location">
    <subcellularLocation>
        <location evidence="4">Bacterial flagellum basal body</location>
    </subcellularLocation>
</comment>
<keyword evidence="3 4" id="KW-0975">Bacterial flagellum</keyword>
<dbReference type="Gene3D" id="2.30.110.10">
    <property type="entry name" value="Electron Transport, Fmn-binding Protein, Chain A"/>
    <property type="match status" value="1"/>
</dbReference>
<dbReference type="Pfam" id="PF07317">
    <property type="entry name" value="PilZN"/>
    <property type="match status" value="1"/>
</dbReference>
<organism evidence="7 8">
    <name type="scientific">Uliginosibacterium paludis</name>
    <dbReference type="NCBI Taxonomy" id="1615952"/>
    <lineage>
        <taxon>Bacteria</taxon>
        <taxon>Pseudomonadati</taxon>
        <taxon>Pseudomonadota</taxon>
        <taxon>Betaproteobacteria</taxon>
        <taxon>Rhodocyclales</taxon>
        <taxon>Zoogloeaceae</taxon>
        <taxon>Uliginosibacterium</taxon>
    </lineage>
</organism>
<dbReference type="Gene3D" id="2.40.10.220">
    <property type="entry name" value="predicted glycosyltransferase like domains"/>
    <property type="match status" value="1"/>
</dbReference>
<dbReference type="InterPro" id="IPR009926">
    <property type="entry name" value="T3SS_YcgR_PilZN"/>
</dbReference>
<dbReference type="InterPro" id="IPR009875">
    <property type="entry name" value="PilZ_domain"/>
</dbReference>
<dbReference type="Pfam" id="PF07238">
    <property type="entry name" value="PilZ"/>
    <property type="match status" value="1"/>
</dbReference>
<evidence type="ECO:0000256" key="3">
    <source>
        <dbReference type="ARBA" id="ARBA00023143"/>
    </source>
</evidence>
<keyword evidence="7" id="KW-0969">Cilium</keyword>
<feature type="domain" description="PilZ" evidence="5">
    <location>
        <begin position="130"/>
        <end position="242"/>
    </location>
</feature>
<dbReference type="Proteomes" id="UP001548590">
    <property type="component" value="Unassembled WGS sequence"/>
</dbReference>
<proteinExistence type="inferred from homology"/>
<keyword evidence="2 4" id="KW-0547">Nucleotide-binding</keyword>
<dbReference type="RefSeq" id="WP_345926191.1">
    <property type="nucleotide sequence ID" value="NZ_JBDIVF010000003.1"/>
</dbReference>
<comment type="caution">
    <text evidence="7">The sequence shown here is derived from an EMBL/GenBank/DDBJ whole genome shotgun (WGS) entry which is preliminary data.</text>
</comment>